<dbReference type="AlphaFoldDB" id="A0A9D2IV77"/>
<dbReference type="EC" id="4.1.1.96" evidence="8"/>
<dbReference type="CDD" id="cd06829">
    <property type="entry name" value="PLPDE_III_CANSDC"/>
    <property type="match status" value="1"/>
</dbReference>
<dbReference type="PANTHER" id="PTHR43727">
    <property type="entry name" value="DIAMINOPIMELATE DECARBOXYLASE"/>
    <property type="match status" value="1"/>
</dbReference>
<dbReference type="PANTHER" id="PTHR43727:SF1">
    <property type="entry name" value="CARBOXYNORSPERMIDINE_CARBOXYSPERMIDINE DECARBOXYLASE"/>
    <property type="match status" value="1"/>
</dbReference>
<protein>
    <submittedName>
        <fullName evidence="8">Carboxynorspermidine decarboxylase</fullName>
        <ecNumber evidence="8">4.1.1.96</ecNumber>
    </submittedName>
</protein>
<dbReference type="NCBIfam" id="TIGR01047">
    <property type="entry name" value="nspC"/>
    <property type="match status" value="1"/>
</dbReference>
<dbReference type="Pfam" id="PF00278">
    <property type="entry name" value="Orn_DAP_Arg_deC"/>
    <property type="match status" value="1"/>
</dbReference>
<dbReference type="Gene3D" id="3.20.20.10">
    <property type="entry name" value="Alanine racemase"/>
    <property type="match status" value="1"/>
</dbReference>
<keyword evidence="5 8" id="KW-0456">Lyase</keyword>
<dbReference type="EMBL" id="DXBS01000065">
    <property type="protein sequence ID" value="HIZ24481.1"/>
    <property type="molecule type" value="Genomic_DNA"/>
</dbReference>
<keyword evidence="4" id="KW-0745">Spermidine biosynthesis</keyword>
<dbReference type="GO" id="GO:0045312">
    <property type="term" value="P:nor-spermidine biosynthetic process"/>
    <property type="evidence" value="ECO:0007669"/>
    <property type="project" value="InterPro"/>
</dbReference>
<evidence type="ECO:0000256" key="2">
    <source>
        <dbReference type="ARBA" id="ARBA00022793"/>
    </source>
</evidence>
<accession>A0A9D2IV77</accession>
<evidence type="ECO:0000259" key="7">
    <source>
        <dbReference type="Pfam" id="PF00278"/>
    </source>
</evidence>
<evidence type="ECO:0000313" key="8">
    <source>
        <dbReference type="EMBL" id="HIZ24481.1"/>
    </source>
</evidence>
<feature type="binding site" evidence="6">
    <location>
        <position position="272"/>
    </location>
    <ligand>
        <name>substrate</name>
    </ligand>
</feature>
<keyword evidence="3" id="KW-0663">Pyridoxal phosphate</keyword>
<proteinExistence type="predicted"/>
<dbReference type="InterPro" id="IPR005730">
    <property type="entry name" value="Nsp_de-COase"/>
</dbReference>
<dbReference type="FunFam" id="3.20.20.10:FF:000012">
    <property type="entry name" value="Carboxynorspermidine/carboxyspermidine decarboxylase"/>
    <property type="match status" value="1"/>
</dbReference>
<evidence type="ECO:0000256" key="3">
    <source>
        <dbReference type="ARBA" id="ARBA00022898"/>
    </source>
</evidence>
<evidence type="ECO:0000256" key="6">
    <source>
        <dbReference type="PIRSR" id="PIRSR038941-1"/>
    </source>
</evidence>
<evidence type="ECO:0000313" key="9">
    <source>
        <dbReference type="Proteomes" id="UP000824044"/>
    </source>
</evidence>
<sequence>MKLSELPTPVYVIGEDALLHNLEILRAIEVRTGCKILLAQKAFSCYYFYPLISAYVSGTTASGLYEARLAHEHFRGENHVFCPAYLEDEFDEIASICDHIVFNSFRQLEKFAGRAKHASIGLRINPQFSTQGGGIYDPCAPFSRLGIPKENFRPELLSGVEGLHFHTLCEQGAEDLAATVAAFEREFGAYLPGMKWLNLGGGHHITKPGYDIALLEETVKRLADRYGVQVYLEPGEAIALNAGYLRTRVLEIVHNGMDIAILDSSAECHMPDVLEMPYRPPLEGGGKAGEKQYTYRLSSRTCLAGDVIGDYSFDRPLAEGDVLTFEDMAIYTMVKNNTFNGMPLPAIARMRSGECELIKTFGYADFKCRL</sequence>
<evidence type="ECO:0000256" key="5">
    <source>
        <dbReference type="ARBA" id="ARBA00023239"/>
    </source>
</evidence>
<comment type="cofactor">
    <cofactor evidence="1">
        <name>pyridoxal 5'-phosphate</name>
        <dbReference type="ChEBI" id="CHEBI:597326"/>
    </cofactor>
</comment>
<dbReference type="InterPro" id="IPR009006">
    <property type="entry name" value="Ala_racemase/Decarboxylase_C"/>
</dbReference>
<name>A0A9D2IV77_9FIRM</name>
<reference evidence="8" key="1">
    <citation type="journal article" date="2021" name="PeerJ">
        <title>Extensive microbial diversity within the chicken gut microbiome revealed by metagenomics and culture.</title>
        <authorList>
            <person name="Gilroy R."/>
            <person name="Ravi A."/>
            <person name="Getino M."/>
            <person name="Pursley I."/>
            <person name="Horton D.L."/>
            <person name="Alikhan N.F."/>
            <person name="Baker D."/>
            <person name="Gharbi K."/>
            <person name="Hall N."/>
            <person name="Watson M."/>
            <person name="Adriaenssens E.M."/>
            <person name="Foster-Nyarko E."/>
            <person name="Jarju S."/>
            <person name="Secka A."/>
            <person name="Antonio M."/>
            <person name="Oren A."/>
            <person name="Chaudhuri R.R."/>
            <person name="La Ragione R."/>
            <person name="Hildebrand F."/>
            <person name="Pallen M.J."/>
        </authorList>
    </citation>
    <scope>NUCLEOTIDE SEQUENCE</scope>
    <source>
        <strain evidence="8">CHK33-5263</strain>
    </source>
</reference>
<evidence type="ECO:0000256" key="1">
    <source>
        <dbReference type="ARBA" id="ARBA00001933"/>
    </source>
</evidence>
<feature type="domain" description="Orn/DAP/Arg decarboxylase 2 C-terminal" evidence="7">
    <location>
        <begin position="137"/>
        <end position="328"/>
    </location>
</feature>
<comment type="caution">
    <text evidence="8">The sequence shown here is derived from an EMBL/GenBank/DDBJ whole genome shotgun (WGS) entry which is preliminary data.</text>
</comment>
<dbReference type="InterPro" id="IPR022643">
    <property type="entry name" value="De-COase2_C"/>
</dbReference>
<dbReference type="SUPFAM" id="SSF50621">
    <property type="entry name" value="Alanine racemase C-terminal domain-like"/>
    <property type="match status" value="1"/>
</dbReference>
<dbReference type="GO" id="GO:0009089">
    <property type="term" value="P:lysine biosynthetic process via diaminopimelate"/>
    <property type="evidence" value="ECO:0007669"/>
    <property type="project" value="TreeGrafter"/>
</dbReference>
<feature type="binding site" evidence="6">
    <location>
        <position position="236"/>
    </location>
    <ligand>
        <name>substrate</name>
    </ligand>
</feature>
<dbReference type="Gene3D" id="2.40.37.10">
    <property type="entry name" value="Lyase, Ornithine Decarboxylase, Chain A, domain 1"/>
    <property type="match status" value="1"/>
</dbReference>
<dbReference type="PIRSF" id="PIRSF038941">
    <property type="entry name" value="NspC"/>
    <property type="match status" value="1"/>
</dbReference>
<dbReference type="GO" id="GO:0008295">
    <property type="term" value="P:spermidine biosynthetic process"/>
    <property type="evidence" value="ECO:0007669"/>
    <property type="project" value="UniProtKB-KW"/>
</dbReference>
<dbReference type="GO" id="GO:0008836">
    <property type="term" value="F:diaminopimelate decarboxylase activity"/>
    <property type="evidence" value="ECO:0007669"/>
    <property type="project" value="TreeGrafter"/>
</dbReference>
<gene>
    <name evidence="8" type="primary">nspC</name>
    <name evidence="8" type="ORF">H9812_03275</name>
</gene>
<reference evidence="8" key="2">
    <citation type="submission" date="2021-04" db="EMBL/GenBank/DDBJ databases">
        <authorList>
            <person name="Gilroy R."/>
        </authorList>
    </citation>
    <scope>NUCLEOTIDE SEQUENCE</scope>
    <source>
        <strain evidence="8">CHK33-5263</strain>
    </source>
</reference>
<dbReference type="SUPFAM" id="SSF51419">
    <property type="entry name" value="PLP-binding barrel"/>
    <property type="match status" value="1"/>
</dbReference>
<evidence type="ECO:0000256" key="4">
    <source>
        <dbReference type="ARBA" id="ARBA00023066"/>
    </source>
</evidence>
<keyword evidence="2" id="KW-0210">Decarboxylase</keyword>
<dbReference type="Proteomes" id="UP000824044">
    <property type="component" value="Unassembled WGS sequence"/>
</dbReference>
<dbReference type="InterPro" id="IPR029066">
    <property type="entry name" value="PLP-binding_barrel"/>
</dbReference>
<organism evidence="8 9">
    <name type="scientific">Candidatus Gallimonas intestinigallinarum</name>
    <dbReference type="NCBI Taxonomy" id="2838604"/>
    <lineage>
        <taxon>Bacteria</taxon>
        <taxon>Bacillati</taxon>
        <taxon>Bacillota</taxon>
        <taxon>Clostridia</taxon>
        <taxon>Candidatus Gallimonas</taxon>
    </lineage>
</organism>